<accession>A0ABR1PRG7</accession>
<keyword evidence="2" id="KW-0489">Methyltransferase</keyword>
<organism evidence="2 3">
    <name type="scientific">Apiospora aurea</name>
    <dbReference type="NCBI Taxonomy" id="335848"/>
    <lineage>
        <taxon>Eukaryota</taxon>
        <taxon>Fungi</taxon>
        <taxon>Dikarya</taxon>
        <taxon>Ascomycota</taxon>
        <taxon>Pezizomycotina</taxon>
        <taxon>Sordariomycetes</taxon>
        <taxon>Xylariomycetidae</taxon>
        <taxon>Amphisphaeriales</taxon>
        <taxon>Apiosporaceae</taxon>
        <taxon>Apiospora</taxon>
    </lineage>
</organism>
<evidence type="ECO:0000313" key="2">
    <source>
        <dbReference type="EMBL" id="KAK7936618.1"/>
    </source>
</evidence>
<dbReference type="GO" id="GO:0008168">
    <property type="term" value="F:methyltransferase activity"/>
    <property type="evidence" value="ECO:0007669"/>
    <property type="project" value="UniProtKB-KW"/>
</dbReference>
<gene>
    <name evidence="2" type="ORF">PG986_015056</name>
</gene>
<dbReference type="InterPro" id="IPR029063">
    <property type="entry name" value="SAM-dependent_MTases_sf"/>
</dbReference>
<dbReference type="GO" id="GO:0032259">
    <property type="term" value="P:methylation"/>
    <property type="evidence" value="ECO:0007669"/>
    <property type="project" value="UniProtKB-KW"/>
</dbReference>
<reference evidence="2 3" key="1">
    <citation type="submission" date="2023-01" db="EMBL/GenBank/DDBJ databases">
        <title>Analysis of 21 Apiospora genomes using comparative genomics revels a genus with tremendous synthesis potential of carbohydrate active enzymes and secondary metabolites.</title>
        <authorList>
            <person name="Sorensen T."/>
        </authorList>
    </citation>
    <scope>NUCLEOTIDE SEQUENCE [LARGE SCALE GENOMIC DNA]</scope>
    <source>
        <strain evidence="2 3">CBS 24483</strain>
    </source>
</reference>
<feature type="compositionally biased region" description="Pro residues" evidence="1">
    <location>
        <begin position="31"/>
        <end position="40"/>
    </location>
</feature>
<feature type="compositionally biased region" description="Basic residues" evidence="1">
    <location>
        <begin position="41"/>
        <end position="56"/>
    </location>
</feature>
<proteinExistence type="predicted"/>
<protein>
    <submittedName>
        <fullName evidence="2">S-adenosyl-L-methionine-dependent methyltransferase</fullName>
    </submittedName>
</protein>
<dbReference type="Proteomes" id="UP001391051">
    <property type="component" value="Unassembled WGS sequence"/>
</dbReference>
<evidence type="ECO:0000313" key="3">
    <source>
        <dbReference type="Proteomes" id="UP001391051"/>
    </source>
</evidence>
<dbReference type="GeneID" id="92084340"/>
<dbReference type="Gene3D" id="3.40.50.150">
    <property type="entry name" value="Vaccinia Virus protein VP39"/>
    <property type="match status" value="1"/>
</dbReference>
<feature type="region of interest" description="Disordered" evidence="1">
    <location>
        <begin position="13"/>
        <end position="84"/>
    </location>
</feature>
<name>A0ABR1PRG7_9PEZI</name>
<dbReference type="EMBL" id="JAQQWE010000011">
    <property type="protein sequence ID" value="KAK7936618.1"/>
    <property type="molecule type" value="Genomic_DNA"/>
</dbReference>
<keyword evidence="3" id="KW-1185">Reference proteome</keyword>
<sequence length="211" mass="23361">MLHVLVLSRRVPELQRRRRPGTPPRLRRPLHPSPRPVPPLRRPRRPPHRLAPRRARGLPPPDGGARRRRQRAGPDLGRRGPRPLRLVLRRVRPAGLGARRGANIRSLLGPAAIAEVAREAGWVQEEEEEGEAAGTSSSASIMVPRAGLLDGSWEVGTVVGKEFLEEMDEHITDERVKLVLRSARDATIAAVRGLGDGEAVRTMDVWVSSFV</sequence>
<keyword evidence="2" id="KW-0808">Transferase</keyword>
<dbReference type="RefSeq" id="XP_066692367.1">
    <property type="nucleotide sequence ID" value="XM_066851278.1"/>
</dbReference>
<comment type="caution">
    <text evidence="2">The sequence shown here is derived from an EMBL/GenBank/DDBJ whole genome shotgun (WGS) entry which is preliminary data.</text>
</comment>
<feature type="compositionally biased region" description="Basic residues" evidence="1">
    <location>
        <begin position="16"/>
        <end position="30"/>
    </location>
</feature>
<evidence type="ECO:0000256" key="1">
    <source>
        <dbReference type="SAM" id="MobiDB-lite"/>
    </source>
</evidence>